<keyword evidence="3" id="KW-1185">Reference proteome</keyword>
<comment type="caution">
    <text evidence="2">The sequence shown here is derived from an EMBL/GenBank/DDBJ whole genome shotgun (WGS) entry which is preliminary data.</text>
</comment>
<accession>A0A7W8YC80</accession>
<name>A0A7W8YC80_9MICC</name>
<keyword evidence="1" id="KW-1133">Transmembrane helix</keyword>
<dbReference type="AlphaFoldDB" id="A0A7W8YC80"/>
<feature type="transmembrane region" description="Helical" evidence="1">
    <location>
        <begin position="39"/>
        <end position="58"/>
    </location>
</feature>
<sequence>MASKHSLGFAERILPRVLVSLVLAFVAATANGIASRHYLSIVTFVLGWVVFAFVYSGWTSRVLSRMDTEQTGNHAVSLAQGGN</sequence>
<reference evidence="2 3" key="1">
    <citation type="submission" date="2020-08" db="EMBL/GenBank/DDBJ databases">
        <title>Sequencing the genomes of 1000 actinobacteria strains.</title>
        <authorList>
            <person name="Klenk H.-P."/>
        </authorList>
    </citation>
    <scope>NUCLEOTIDE SEQUENCE [LARGE SCALE GENOMIC DNA]</scope>
    <source>
        <strain evidence="2 3">DSM 23694</strain>
    </source>
</reference>
<organism evidence="2 3">
    <name type="scientific">Neomicrococcus lactis</name>
    <dbReference type="NCBI Taxonomy" id="732241"/>
    <lineage>
        <taxon>Bacteria</taxon>
        <taxon>Bacillati</taxon>
        <taxon>Actinomycetota</taxon>
        <taxon>Actinomycetes</taxon>
        <taxon>Micrococcales</taxon>
        <taxon>Micrococcaceae</taxon>
        <taxon>Neomicrococcus</taxon>
    </lineage>
</organism>
<evidence type="ECO:0000313" key="2">
    <source>
        <dbReference type="EMBL" id="MBB5598707.1"/>
    </source>
</evidence>
<dbReference type="Proteomes" id="UP000523863">
    <property type="component" value="Unassembled WGS sequence"/>
</dbReference>
<evidence type="ECO:0000313" key="3">
    <source>
        <dbReference type="Proteomes" id="UP000523863"/>
    </source>
</evidence>
<keyword evidence="1" id="KW-0812">Transmembrane</keyword>
<feature type="transmembrane region" description="Helical" evidence="1">
    <location>
        <begin position="13"/>
        <end position="33"/>
    </location>
</feature>
<gene>
    <name evidence="2" type="ORF">BKA12_001787</name>
</gene>
<protein>
    <submittedName>
        <fullName evidence="2">Uncharacterized protein</fullName>
    </submittedName>
</protein>
<dbReference type="RefSeq" id="WP_183642804.1">
    <property type="nucleotide sequence ID" value="NZ_JACHBL010000001.1"/>
</dbReference>
<evidence type="ECO:0000256" key="1">
    <source>
        <dbReference type="SAM" id="Phobius"/>
    </source>
</evidence>
<keyword evidence="1" id="KW-0472">Membrane</keyword>
<dbReference type="EMBL" id="JACHBL010000001">
    <property type="protein sequence ID" value="MBB5598707.1"/>
    <property type="molecule type" value="Genomic_DNA"/>
</dbReference>
<proteinExistence type="predicted"/>